<evidence type="ECO:0000313" key="2">
    <source>
        <dbReference type="Proteomes" id="UP001279734"/>
    </source>
</evidence>
<protein>
    <submittedName>
        <fullName evidence="1">Uncharacterized protein</fullName>
    </submittedName>
</protein>
<reference evidence="1" key="1">
    <citation type="submission" date="2023-05" db="EMBL/GenBank/DDBJ databases">
        <title>Nepenthes gracilis genome sequencing.</title>
        <authorList>
            <person name="Fukushima K."/>
        </authorList>
    </citation>
    <scope>NUCLEOTIDE SEQUENCE</scope>
    <source>
        <strain evidence="1">SING2019-196</strain>
    </source>
</reference>
<comment type="caution">
    <text evidence="1">The sequence shown here is derived from an EMBL/GenBank/DDBJ whole genome shotgun (WGS) entry which is preliminary data.</text>
</comment>
<accession>A0AAD3TKL4</accession>
<sequence>MVTRTRHRNSMVGRRWRLVPQRAETAATMGGSIDRLKRWKERMWIWSEKMERQERIVLKIHTPIATPIAIESADEGLRLGAGVDLSPFDLSKLLECSQWPTPPWVRISATDSVEDREARAEFCSRRPVDLGHCANKPGPSARNRSAAVHSPFKFSLHLLAEAKSATSQSWVGQP</sequence>
<dbReference type="EMBL" id="BSYO01000039">
    <property type="protein sequence ID" value="GMH30866.1"/>
    <property type="molecule type" value="Genomic_DNA"/>
</dbReference>
<proteinExistence type="predicted"/>
<evidence type="ECO:0000313" key="1">
    <source>
        <dbReference type="EMBL" id="GMH30866.1"/>
    </source>
</evidence>
<dbReference type="AlphaFoldDB" id="A0AAD3TKL4"/>
<name>A0AAD3TKL4_NEPGR</name>
<gene>
    <name evidence="1" type="ORF">Nepgr_032709</name>
</gene>
<keyword evidence="2" id="KW-1185">Reference proteome</keyword>
<dbReference type="Proteomes" id="UP001279734">
    <property type="component" value="Unassembled WGS sequence"/>
</dbReference>
<organism evidence="1 2">
    <name type="scientific">Nepenthes gracilis</name>
    <name type="common">Slender pitcher plant</name>
    <dbReference type="NCBI Taxonomy" id="150966"/>
    <lineage>
        <taxon>Eukaryota</taxon>
        <taxon>Viridiplantae</taxon>
        <taxon>Streptophyta</taxon>
        <taxon>Embryophyta</taxon>
        <taxon>Tracheophyta</taxon>
        <taxon>Spermatophyta</taxon>
        <taxon>Magnoliopsida</taxon>
        <taxon>eudicotyledons</taxon>
        <taxon>Gunneridae</taxon>
        <taxon>Pentapetalae</taxon>
        <taxon>Caryophyllales</taxon>
        <taxon>Nepenthaceae</taxon>
        <taxon>Nepenthes</taxon>
    </lineage>
</organism>